<evidence type="ECO:0000313" key="8">
    <source>
        <dbReference type="EMBL" id="BCZ24390.1"/>
    </source>
</evidence>
<dbReference type="InterPro" id="IPR004107">
    <property type="entry name" value="Integrase_SAM-like_N"/>
</dbReference>
<dbReference type="EMBL" id="AP024828">
    <property type="protein sequence ID" value="BCZ24390.1"/>
    <property type="molecule type" value="Genomic_DNA"/>
</dbReference>
<dbReference type="Gene3D" id="1.10.443.10">
    <property type="entry name" value="Intergrase catalytic core"/>
    <property type="match status" value="1"/>
</dbReference>
<reference evidence="8 9" key="1">
    <citation type="submission" date="2021-07" db="EMBL/GenBank/DDBJ databases">
        <title>Complete genome sequence of nontuberculous Mycobacterium sp. TY59.</title>
        <authorList>
            <person name="Fukushima K."/>
        </authorList>
    </citation>
    <scope>NUCLEOTIDE SEQUENCE [LARGE SCALE GENOMIC DNA]</scope>
    <source>
        <strain evidence="8 9">TY59</strain>
    </source>
</reference>
<dbReference type="Gene3D" id="1.10.150.130">
    <property type="match status" value="1"/>
</dbReference>
<evidence type="ECO:0000256" key="4">
    <source>
        <dbReference type="ARBA" id="ARBA00023172"/>
    </source>
</evidence>
<evidence type="ECO:0000313" key="9">
    <source>
        <dbReference type="Proteomes" id="UP000826012"/>
    </source>
</evidence>
<dbReference type="InterPro" id="IPR010998">
    <property type="entry name" value="Integrase_recombinase_N"/>
</dbReference>
<dbReference type="InterPro" id="IPR011010">
    <property type="entry name" value="DNA_brk_join_enz"/>
</dbReference>
<comment type="similarity">
    <text evidence="1">Belongs to the 'phage' integrase family.</text>
</comment>
<sequence>MPEHLPKITALIPSWELALRSANRSPRTITTYLAGVNSFLSWCDRTGTPPELTKRNAQGWVAGMLEGGAQPSTGATWLGALKRFSAWLAEEDEIPSDPLLGVKPPKLDRKVTHALTDDQLKALLATCSSKTLRDRRDEAIIRLLAETGMRASEVVDLQVADVDLTRGLLTVRRGKGGKGRFAPFSPQVATALDRYLRMRRQHVSPGTTQLFVGGHIKTFSYWALAQTLRRRAREAGIEGFHVHLMRHTMATRWLRAQGSEAGLMAVAGWSNRQMIDRYTGASASERAADEARTLNLGDL</sequence>
<dbReference type="InterPro" id="IPR050090">
    <property type="entry name" value="Tyrosine_recombinase_XerCD"/>
</dbReference>
<dbReference type="CDD" id="cd00397">
    <property type="entry name" value="DNA_BRE_C"/>
    <property type="match status" value="1"/>
</dbReference>
<evidence type="ECO:0000256" key="3">
    <source>
        <dbReference type="ARBA" id="ARBA00023125"/>
    </source>
</evidence>
<dbReference type="RefSeq" id="WP_221042891.1">
    <property type="nucleotide sequence ID" value="NZ_AP024828.1"/>
</dbReference>
<protein>
    <recommendedName>
        <fullName evidence="10">Integrase</fullName>
    </recommendedName>
</protein>
<dbReference type="PANTHER" id="PTHR30349">
    <property type="entry name" value="PHAGE INTEGRASE-RELATED"/>
    <property type="match status" value="1"/>
</dbReference>
<gene>
    <name evidence="8" type="ORF">MTY59_42450</name>
</gene>
<evidence type="ECO:0000256" key="2">
    <source>
        <dbReference type="ARBA" id="ARBA00022908"/>
    </source>
</evidence>
<dbReference type="PANTHER" id="PTHR30349:SF41">
    <property type="entry name" value="INTEGRASE_RECOMBINASE PROTEIN MJ0367-RELATED"/>
    <property type="match status" value="1"/>
</dbReference>
<dbReference type="Proteomes" id="UP000826012">
    <property type="component" value="Chromosome"/>
</dbReference>
<evidence type="ECO:0000259" key="7">
    <source>
        <dbReference type="PROSITE" id="PS51900"/>
    </source>
</evidence>
<organism evidence="8 9">
    <name type="scientific">Mycobacterium senriense</name>
    <dbReference type="NCBI Taxonomy" id="2775496"/>
    <lineage>
        <taxon>Bacteria</taxon>
        <taxon>Bacillati</taxon>
        <taxon>Actinomycetota</taxon>
        <taxon>Actinomycetes</taxon>
        <taxon>Mycobacteriales</taxon>
        <taxon>Mycobacteriaceae</taxon>
        <taxon>Mycobacterium</taxon>
        <taxon>Mycobacterium avium complex (MAC)</taxon>
    </lineage>
</organism>
<evidence type="ECO:0008006" key="10">
    <source>
        <dbReference type="Google" id="ProtNLM"/>
    </source>
</evidence>
<dbReference type="InterPro" id="IPR002104">
    <property type="entry name" value="Integrase_catalytic"/>
</dbReference>
<dbReference type="InterPro" id="IPR013762">
    <property type="entry name" value="Integrase-like_cat_sf"/>
</dbReference>
<dbReference type="SUPFAM" id="SSF56349">
    <property type="entry name" value="DNA breaking-rejoining enzymes"/>
    <property type="match status" value="1"/>
</dbReference>
<evidence type="ECO:0000259" key="6">
    <source>
        <dbReference type="PROSITE" id="PS51898"/>
    </source>
</evidence>
<name>A0ABN6IP79_9MYCO</name>
<dbReference type="PROSITE" id="PS51898">
    <property type="entry name" value="TYR_RECOMBINASE"/>
    <property type="match status" value="1"/>
</dbReference>
<feature type="domain" description="Tyr recombinase" evidence="6">
    <location>
        <begin position="110"/>
        <end position="292"/>
    </location>
</feature>
<dbReference type="Pfam" id="PF00589">
    <property type="entry name" value="Phage_integrase"/>
    <property type="match status" value="1"/>
</dbReference>
<evidence type="ECO:0000256" key="1">
    <source>
        <dbReference type="ARBA" id="ARBA00008857"/>
    </source>
</evidence>
<dbReference type="PROSITE" id="PS51900">
    <property type="entry name" value="CB"/>
    <property type="match status" value="1"/>
</dbReference>
<dbReference type="Pfam" id="PF02899">
    <property type="entry name" value="Phage_int_SAM_1"/>
    <property type="match status" value="1"/>
</dbReference>
<dbReference type="InterPro" id="IPR044068">
    <property type="entry name" value="CB"/>
</dbReference>
<evidence type="ECO:0000256" key="5">
    <source>
        <dbReference type="PROSITE-ProRule" id="PRU01248"/>
    </source>
</evidence>
<feature type="domain" description="Core-binding (CB)" evidence="7">
    <location>
        <begin position="6"/>
        <end position="89"/>
    </location>
</feature>
<accession>A0ABN6IP79</accession>
<keyword evidence="9" id="KW-1185">Reference proteome</keyword>
<keyword evidence="2" id="KW-0229">DNA integration</keyword>
<keyword evidence="4" id="KW-0233">DNA recombination</keyword>
<keyword evidence="3 5" id="KW-0238">DNA-binding</keyword>
<proteinExistence type="inferred from homology"/>